<keyword evidence="4" id="KW-1015">Disulfide bond</keyword>
<dbReference type="GO" id="GO:0005509">
    <property type="term" value="F:calcium ion binding"/>
    <property type="evidence" value="ECO:0007669"/>
    <property type="project" value="InterPro"/>
</dbReference>
<dbReference type="GO" id="GO:0016715">
    <property type="term" value="F:oxidoreductase activity, acting on paired donors, with incorporation or reduction of molecular oxygen, reduced ascorbate as one donor, and incorporation of one atom of oxygen"/>
    <property type="evidence" value="ECO:0007669"/>
    <property type="project" value="InterPro"/>
</dbReference>
<evidence type="ECO:0000256" key="1">
    <source>
        <dbReference type="ARBA" id="ARBA00022617"/>
    </source>
</evidence>
<dbReference type="InterPro" id="IPR009056">
    <property type="entry name" value="Cyt_c-like_dom"/>
</dbReference>
<dbReference type="GO" id="GO:0020037">
    <property type="term" value="F:heme binding"/>
    <property type="evidence" value="ECO:0007669"/>
    <property type="project" value="InterPro"/>
</dbReference>
<name>A0A5C6CQC0_9BACT</name>
<feature type="domain" description="Cytochrome c" evidence="7">
    <location>
        <begin position="204"/>
        <end position="295"/>
    </location>
</feature>
<dbReference type="Proteomes" id="UP000318437">
    <property type="component" value="Unassembled WGS sequence"/>
</dbReference>
<keyword evidence="3 5" id="KW-0408">Iron</keyword>
<evidence type="ECO:0000313" key="9">
    <source>
        <dbReference type="EMBL" id="TWU25704.1"/>
    </source>
</evidence>
<dbReference type="GO" id="GO:0005507">
    <property type="term" value="F:copper ion binding"/>
    <property type="evidence" value="ECO:0007669"/>
    <property type="project" value="InterPro"/>
</dbReference>
<dbReference type="InterPro" id="IPR013766">
    <property type="entry name" value="Thioredoxin_domain"/>
</dbReference>
<dbReference type="EMBL" id="SJPS01000004">
    <property type="protein sequence ID" value="TWU25704.1"/>
    <property type="molecule type" value="Genomic_DNA"/>
</dbReference>
<sequence length="662" mass="74864">MEWSKVLSRINWQLILTLSICFIGEVPSFATSPARIDWFTVRDVEGQSLDLKGSRWKVVCFLGAECPLARLYGQRLSQLSGEFAPQGVRVIGINSNPQDSAADVRNYMRDLEISFPIVKDEDQSLARRLGATRTPEVIVLDAAGMVRYQGRIDDQYEPGISRGKPTQHNLRDAIEALVSGEQVPIARTITVGCLITFIEPAAKMQARDESLTFTRDIAPILNQHCVECHRPGEIGPFALTDYDEVVGWGEMMLEVIEQKRMPPWHAAPEYGKFIGARHMPPEDLKTLAAWVSQGMPEGDPKDLPPLPKWTAGWQMSTPPDEQFTMRQQPFQVPAEGIVDYQYFVVDPGWKEDRWIHAAQVVPGNPSVVHHSIVFVRKPDGTRSNGIGWLGGYVPGQRAVELPPSYARLVPAGSKLVFQMHYTPNGHKTEDTTKVGIWTIDEKDVTHEVTTRVALNHHFEIPPGAKEHKVGLQMRQFTSGSLLLGATPHMHLRGKSFRLEARRENGLETLLSVPEYDFNWQHLYGFTSPIPLDDISALEMEVTFDNSAGNPTNPDPNQFVTWGDQTWQEMAVAFFDVALPCDQPRIVVRHESDEPAESQQQRQERIDKLTNEFLSDMDSDGDGLVLYDEVPESFRIFGFKQMDHDHDRRIERSEIEKEAQRRL</sequence>
<dbReference type="SUPFAM" id="SSF49742">
    <property type="entry name" value="PHM/PNGase F"/>
    <property type="match status" value="2"/>
</dbReference>
<dbReference type="PROSITE" id="PS51352">
    <property type="entry name" value="THIOREDOXIN_2"/>
    <property type="match status" value="1"/>
</dbReference>
<keyword evidence="1 5" id="KW-0349">Heme</keyword>
<keyword evidence="10" id="KW-1185">Reference proteome</keyword>
<organism evidence="9 10">
    <name type="scientific">Bythopirellula polymerisocia</name>
    <dbReference type="NCBI Taxonomy" id="2528003"/>
    <lineage>
        <taxon>Bacteria</taxon>
        <taxon>Pseudomonadati</taxon>
        <taxon>Planctomycetota</taxon>
        <taxon>Planctomycetia</taxon>
        <taxon>Pirellulales</taxon>
        <taxon>Lacipirellulaceae</taxon>
        <taxon>Bythopirellula</taxon>
    </lineage>
</organism>
<evidence type="ECO:0000259" key="8">
    <source>
        <dbReference type="PROSITE" id="PS51352"/>
    </source>
</evidence>
<comment type="caution">
    <text evidence="9">The sequence shown here is derived from an EMBL/GenBank/DDBJ whole genome shotgun (WGS) entry which is preliminary data.</text>
</comment>
<keyword evidence="2 5" id="KW-0479">Metal-binding</keyword>
<feature type="domain" description="Thioredoxin" evidence="8">
    <location>
        <begin position="30"/>
        <end position="179"/>
    </location>
</feature>
<dbReference type="InterPro" id="IPR002048">
    <property type="entry name" value="EF_hand_dom"/>
</dbReference>
<dbReference type="InterPro" id="IPR008977">
    <property type="entry name" value="PHM/PNGase_F_dom_sf"/>
</dbReference>
<dbReference type="Gene3D" id="2.60.120.230">
    <property type="match status" value="1"/>
</dbReference>
<accession>A0A5C6CQC0</accession>
<evidence type="ECO:0000259" key="7">
    <source>
        <dbReference type="PROSITE" id="PS51007"/>
    </source>
</evidence>
<dbReference type="PANTHER" id="PTHR43640">
    <property type="entry name" value="OS07G0260300 PROTEIN"/>
    <property type="match status" value="1"/>
</dbReference>
<dbReference type="InterPro" id="IPR000866">
    <property type="entry name" value="AhpC/TSA"/>
</dbReference>
<dbReference type="GO" id="GO:0016209">
    <property type="term" value="F:antioxidant activity"/>
    <property type="evidence" value="ECO:0007669"/>
    <property type="project" value="InterPro"/>
</dbReference>
<protein>
    <submittedName>
        <fullName evidence="9">Thiol-disulfide oxidoreductase</fullName>
    </submittedName>
</protein>
<gene>
    <name evidence="9" type="ORF">Pla144_29140</name>
</gene>
<dbReference type="Gene3D" id="2.60.120.310">
    <property type="entry name" value="Copper type II, ascorbate-dependent monooxygenase, N-terminal domain"/>
    <property type="match status" value="1"/>
</dbReference>
<evidence type="ECO:0000313" key="10">
    <source>
        <dbReference type="Proteomes" id="UP000318437"/>
    </source>
</evidence>
<evidence type="ECO:0000256" key="2">
    <source>
        <dbReference type="ARBA" id="ARBA00022723"/>
    </source>
</evidence>
<dbReference type="PROSITE" id="PS51007">
    <property type="entry name" value="CYTC"/>
    <property type="match status" value="1"/>
</dbReference>
<dbReference type="Pfam" id="PF00578">
    <property type="entry name" value="AhpC-TSA"/>
    <property type="match status" value="1"/>
</dbReference>
<dbReference type="AlphaFoldDB" id="A0A5C6CQC0"/>
<dbReference type="PROSITE" id="PS50222">
    <property type="entry name" value="EF_HAND_2"/>
    <property type="match status" value="1"/>
</dbReference>
<reference evidence="9 10" key="1">
    <citation type="submission" date="2019-02" db="EMBL/GenBank/DDBJ databases">
        <title>Deep-cultivation of Planctomycetes and their phenomic and genomic characterization uncovers novel biology.</title>
        <authorList>
            <person name="Wiegand S."/>
            <person name="Jogler M."/>
            <person name="Boedeker C."/>
            <person name="Pinto D."/>
            <person name="Vollmers J."/>
            <person name="Rivas-Marin E."/>
            <person name="Kohn T."/>
            <person name="Peeters S.H."/>
            <person name="Heuer A."/>
            <person name="Rast P."/>
            <person name="Oberbeckmann S."/>
            <person name="Bunk B."/>
            <person name="Jeske O."/>
            <person name="Meyerdierks A."/>
            <person name="Storesund J.E."/>
            <person name="Kallscheuer N."/>
            <person name="Luecker S."/>
            <person name="Lage O.M."/>
            <person name="Pohl T."/>
            <person name="Merkel B.J."/>
            <person name="Hornburger P."/>
            <person name="Mueller R.-W."/>
            <person name="Bruemmer F."/>
            <person name="Labrenz M."/>
            <person name="Spormann A.M."/>
            <person name="Op Den Camp H."/>
            <person name="Overmann J."/>
            <person name="Amann R."/>
            <person name="Jetten M.S.M."/>
            <person name="Mascher T."/>
            <person name="Medema M.H."/>
            <person name="Devos D.P."/>
            <person name="Kaster A.-K."/>
            <person name="Ovreas L."/>
            <person name="Rohde M."/>
            <person name="Galperin M.Y."/>
            <person name="Jogler C."/>
        </authorList>
    </citation>
    <scope>NUCLEOTIDE SEQUENCE [LARGE SCALE GENOMIC DNA]</scope>
    <source>
        <strain evidence="9 10">Pla144</strain>
    </source>
</reference>
<evidence type="ECO:0000256" key="3">
    <source>
        <dbReference type="ARBA" id="ARBA00023004"/>
    </source>
</evidence>
<dbReference type="Gene3D" id="3.40.30.10">
    <property type="entry name" value="Glutaredoxin"/>
    <property type="match status" value="1"/>
</dbReference>
<dbReference type="InterPro" id="IPR014784">
    <property type="entry name" value="Cu2_ascorb_mOase-like_C"/>
</dbReference>
<dbReference type="InterPro" id="IPR036909">
    <property type="entry name" value="Cyt_c-like_dom_sf"/>
</dbReference>
<dbReference type="SUPFAM" id="SSF52833">
    <property type="entry name" value="Thioredoxin-like"/>
    <property type="match status" value="1"/>
</dbReference>
<evidence type="ECO:0000256" key="4">
    <source>
        <dbReference type="ARBA" id="ARBA00023157"/>
    </source>
</evidence>
<feature type="domain" description="EF-hand" evidence="6">
    <location>
        <begin position="604"/>
        <end position="639"/>
    </location>
</feature>
<dbReference type="GO" id="GO:0009055">
    <property type="term" value="F:electron transfer activity"/>
    <property type="evidence" value="ECO:0007669"/>
    <property type="project" value="InterPro"/>
</dbReference>
<dbReference type="OrthoDB" id="9788721at2"/>
<dbReference type="InterPro" id="IPR036939">
    <property type="entry name" value="Cu2_ascorb_mOase_N_sf"/>
</dbReference>
<dbReference type="RefSeq" id="WP_146451291.1">
    <property type="nucleotide sequence ID" value="NZ_SJPS01000004.1"/>
</dbReference>
<evidence type="ECO:0000256" key="5">
    <source>
        <dbReference type="PROSITE-ProRule" id="PRU00433"/>
    </source>
</evidence>
<dbReference type="PANTHER" id="PTHR43640:SF1">
    <property type="entry name" value="THIOREDOXIN-DEPENDENT PEROXIREDOXIN"/>
    <property type="match status" value="1"/>
</dbReference>
<dbReference type="SUPFAM" id="SSF46626">
    <property type="entry name" value="Cytochrome c"/>
    <property type="match status" value="1"/>
</dbReference>
<dbReference type="InterPro" id="IPR047262">
    <property type="entry name" value="PRX-like1"/>
</dbReference>
<evidence type="ECO:0000259" key="6">
    <source>
        <dbReference type="PROSITE" id="PS50222"/>
    </source>
</evidence>
<proteinExistence type="predicted"/>
<dbReference type="InterPro" id="IPR036249">
    <property type="entry name" value="Thioredoxin-like_sf"/>
</dbReference>